<proteinExistence type="predicted"/>
<evidence type="ECO:0000259" key="9">
    <source>
        <dbReference type="PROSITE" id="PS50850"/>
    </source>
</evidence>
<dbReference type="EMBL" id="BNEE01000006">
    <property type="protein sequence ID" value="GHI85175.1"/>
    <property type="molecule type" value="Genomic_DNA"/>
</dbReference>
<keyword evidence="6" id="KW-0046">Antibiotic resistance</keyword>
<reference evidence="10" key="1">
    <citation type="submission" date="2020-09" db="EMBL/GenBank/DDBJ databases">
        <title>Whole genome shotgun sequence of Streptomyces xanthophaeus NBRC 12829.</title>
        <authorList>
            <person name="Komaki H."/>
            <person name="Tamura T."/>
        </authorList>
    </citation>
    <scope>NUCLEOTIDE SEQUENCE</scope>
    <source>
        <strain evidence="10">NBRC 12829</strain>
    </source>
</reference>
<keyword evidence="3 8" id="KW-0812">Transmembrane</keyword>
<keyword evidence="2" id="KW-0813">Transport</keyword>
<feature type="transmembrane region" description="Helical" evidence="8">
    <location>
        <begin position="89"/>
        <end position="108"/>
    </location>
</feature>
<keyword evidence="11" id="KW-1185">Reference proteome</keyword>
<dbReference type="InterPro" id="IPR011701">
    <property type="entry name" value="MFS"/>
</dbReference>
<dbReference type="Gene3D" id="1.20.1720.10">
    <property type="entry name" value="Multidrug resistance protein D"/>
    <property type="match status" value="1"/>
</dbReference>
<evidence type="ECO:0000313" key="10">
    <source>
        <dbReference type="EMBL" id="GHI85175.1"/>
    </source>
</evidence>
<sequence>MARDRPGQAFTPPAAGAPPAAAGGVGTGALSWAVGAYMLAVAAVVVPGGRLGDMLGQRVTVVAGGLAFAAGAVVVAASGSEAVLLAGRVLQGVGAAALMPSTMAVLRLRASGIINVVR</sequence>
<evidence type="ECO:0000313" key="11">
    <source>
        <dbReference type="Proteomes" id="UP000600026"/>
    </source>
</evidence>
<protein>
    <recommendedName>
        <fullName evidence="9">Major facilitator superfamily (MFS) profile domain-containing protein</fullName>
    </recommendedName>
</protein>
<keyword evidence="4 8" id="KW-1133">Transmembrane helix</keyword>
<feature type="transmembrane region" description="Helical" evidence="8">
    <location>
        <begin position="59"/>
        <end position="77"/>
    </location>
</feature>
<evidence type="ECO:0000256" key="4">
    <source>
        <dbReference type="ARBA" id="ARBA00022989"/>
    </source>
</evidence>
<comment type="subcellular location">
    <subcellularLocation>
        <location evidence="1">Cell membrane</location>
        <topology evidence="1">Multi-pass membrane protein</topology>
    </subcellularLocation>
</comment>
<dbReference type="Proteomes" id="UP000600026">
    <property type="component" value="Unassembled WGS sequence"/>
</dbReference>
<dbReference type="GO" id="GO:0005886">
    <property type="term" value="C:plasma membrane"/>
    <property type="evidence" value="ECO:0007669"/>
    <property type="project" value="UniProtKB-SubCell"/>
</dbReference>
<evidence type="ECO:0000256" key="8">
    <source>
        <dbReference type="SAM" id="Phobius"/>
    </source>
</evidence>
<organism evidence="10 11">
    <name type="scientific">Streptomyces xanthophaeus</name>
    <dbReference type="NCBI Taxonomy" id="67385"/>
    <lineage>
        <taxon>Bacteria</taxon>
        <taxon>Bacillati</taxon>
        <taxon>Actinomycetota</taxon>
        <taxon>Actinomycetes</taxon>
        <taxon>Kitasatosporales</taxon>
        <taxon>Streptomycetaceae</taxon>
        <taxon>Streptomyces</taxon>
    </lineage>
</organism>
<dbReference type="PANTHER" id="PTHR42718:SF9">
    <property type="entry name" value="MAJOR FACILITATOR SUPERFAMILY MULTIDRUG TRANSPORTER MFSC"/>
    <property type="match status" value="1"/>
</dbReference>
<dbReference type="OrthoDB" id="3218494at2"/>
<gene>
    <name evidence="10" type="ORF">Sxan_25390</name>
</gene>
<feature type="domain" description="Major facilitator superfamily (MFS) profile" evidence="9">
    <location>
        <begin position="1"/>
        <end position="118"/>
    </location>
</feature>
<dbReference type="PANTHER" id="PTHR42718">
    <property type="entry name" value="MAJOR FACILITATOR SUPERFAMILY MULTIDRUG TRANSPORTER MFSC"/>
    <property type="match status" value="1"/>
</dbReference>
<dbReference type="GO" id="GO:0046677">
    <property type="term" value="P:response to antibiotic"/>
    <property type="evidence" value="ECO:0007669"/>
    <property type="project" value="UniProtKB-KW"/>
</dbReference>
<feature type="compositionally biased region" description="Low complexity" evidence="7">
    <location>
        <begin position="7"/>
        <end position="22"/>
    </location>
</feature>
<dbReference type="InterPro" id="IPR020846">
    <property type="entry name" value="MFS_dom"/>
</dbReference>
<evidence type="ECO:0000256" key="3">
    <source>
        <dbReference type="ARBA" id="ARBA00022692"/>
    </source>
</evidence>
<comment type="caution">
    <text evidence="10">The sequence shown here is derived from an EMBL/GenBank/DDBJ whole genome shotgun (WGS) entry which is preliminary data.</text>
</comment>
<evidence type="ECO:0000256" key="6">
    <source>
        <dbReference type="ARBA" id="ARBA00023251"/>
    </source>
</evidence>
<name>A0A919LC25_9ACTN</name>
<keyword evidence="5 8" id="KW-0472">Membrane</keyword>
<evidence type="ECO:0000256" key="1">
    <source>
        <dbReference type="ARBA" id="ARBA00004651"/>
    </source>
</evidence>
<dbReference type="Pfam" id="PF07690">
    <property type="entry name" value="MFS_1"/>
    <property type="match status" value="1"/>
</dbReference>
<dbReference type="RefSeq" id="WP_031139707.1">
    <property type="nucleotide sequence ID" value="NZ_BNEE01000006.1"/>
</dbReference>
<evidence type="ECO:0000256" key="5">
    <source>
        <dbReference type="ARBA" id="ARBA00023136"/>
    </source>
</evidence>
<evidence type="ECO:0000256" key="2">
    <source>
        <dbReference type="ARBA" id="ARBA00022448"/>
    </source>
</evidence>
<dbReference type="AlphaFoldDB" id="A0A919LC25"/>
<feature type="transmembrane region" description="Helical" evidence="8">
    <location>
        <begin position="29"/>
        <end position="47"/>
    </location>
</feature>
<dbReference type="PROSITE" id="PS50850">
    <property type="entry name" value="MFS"/>
    <property type="match status" value="1"/>
</dbReference>
<evidence type="ECO:0000256" key="7">
    <source>
        <dbReference type="SAM" id="MobiDB-lite"/>
    </source>
</evidence>
<dbReference type="SUPFAM" id="SSF103473">
    <property type="entry name" value="MFS general substrate transporter"/>
    <property type="match status" value="1"/>
</dbReference>
<feature type="region of interest" description="Disordered" evidence="7">
    <location>
        <begin position="1"/>
        <end position="23"/>
    </location>
</feature>
<dbReference type="InterPro" id="IPR036259">
    <property type="entry name" value="MFS_trans_sf"/>
</dbReference>
<accession>A0A919LC25</accession>
<dbReference type="GO" id="GO:0022857">
    <property type="term" value="F:transmembrane transporter activity"/>
    <property type="evidence" value="ECO:0007669"/>
    <property type="project" value="InterPro"/>
</dbReference>